<organism evidence="4">
    <name type="scientific">uncultured Nocardioidaceae bacterium</name>
    <dbReference type="NCBI Taxonomy" id="253824"/>
    <lineage>
        <taxon>Bacteria</taxon>
        <taxon>Bacillati</taxon>
        <taxon>Actinomycetota</taxon>
        <taxon>Actinomycetes</taxon>
        <taxon>Propionibacteriales</taxon>
        <taxon>Nocardioidaceae</taxon>
        <taxon>environmental samples</taxon>
    </lineage>
</organism>
<dbReference type="SUPFAM" id="SSF55729">
    <property type="entry name" value="Acyl-CoA N-acyltransferases (Nat)"/>
    <property type="match status" value="2"/>
</dbReference>
<dbReference type="CDD" id="cd04301">
    <property type="entry name" value="NAT_SF"/>
    <property type="match status" value="1"/>
</dbReference>
<dbReference type="EMBL" id="CADCUH010000104">
    <property type="protein sequence ID" value="CAA9345194.1"/>
    <property type="molecule type" value="Genomic_DNA"/>
</dbReference>
<dbReference type="GO" id="GO:0016747">
    <property type="term" value="F:acyltransferase activity, transferring groups other than amino-acyl groups"/>
    <property type="evidence" value="ECO:0007669"/>
    <property type="project" value="InterPro"/>
</dbReference>
<protein>
    <recommendedName>
        <fullName evidence="3">N-acetyltransferase domain-containing protein</fullName>
    </recommendedName>
</protein>
<dbReference type="Gene3D" id="3.40.630.30">
    <property type="match status" value="1"/>
</dbReference>
<keyword evidence="1" id="KW-0808">Transferase</keyword>
<dbReference type="PROSITE" id="PS51186">
    <property type="entry name" value="GNAT"/>
    <property type="match status" value="1"/>
</dbReference>
<dbReference type="AlphaFoldDB" id="A0A6J4LYG1"/>
<evidence type="ECO:0000256" key="2">
    <source>
        <dbReference type="ARBA" id="ARBA00023315"/>
    </source>
</evidence>
<dbReference type="Pfam" id="PF00583">
    <property type="entry name" value="Acetyltransf_1"/>
    <property type="match status" value="1"/>
</dbReference>
<reference evidence="4" key="1">
    <citation type="submission" date="2020-02" db="EMBL/GenBank/DDBJ databases">
        <authorList>
            <person name="Meier V. D."/>
        </authorList>
    </citation>
    <scope>NUCLEOTIDE SEQUENCE</scope>
    <source>
        <strain evidence="4">AVDCRST_MAG36</strain>
    </source>
</reference>
<keyword evidence="2" id="KW-0012">Acyltransferase</keyword>
<dbReference type="InterPro" id="IPR050832">
    <property type="entry name" value="Bact_Acetyltransf"/>
</dbReference>
<evidence type="ECO:0000313" key="4">
    <source>
        <dbReference type="EMBL" id="CAA9345194.1"/>
    </source>
</evidence>
<name>A0A6J4LYG1_9ACTN</name>
<dbReference type="InterPro" id="IPR000182">
    <property type="entry name" value="GNAT_dom"/>
</dbReference>
<gene>
    <name evidence="4" type="ORF">AVDCRST_MAG36-1618</name>
</gene>
<dbReference type="InterPro" id="IPR016181">
    <property type="entry name" value="Acyl_CoA_acyltransferase"/>
</dbReference>
<dbReference type="PANTHER" id="PTHR43877">
    <property type="entry name" value="AMINOALKYLPHOSPHONATE N-ACETYLTRANSFERASE-RELATED-RELATED"/>
    <property type="match status" value="1"/>
</dbReference>
<sequence length="339" mass="37201">MSGLEVVPVDPADDEALAAWHATYVAAELAGRPHATPYHLPELRARFRTPGPGVTHELWAVRAGREVVCSAFLELPVLDNTTQAGLTLGTHPDHRRRGYGSALLEHVCDRSRERGRRVVLVEVAYPYDGPADGRGHRDVDFATRRGFTFALGDVKRVLALPVDPGLLDRLVRDAEPHHAGYRFRQVSGRVPDDLVVGYGRLVGSLGTEAPSGELDLEPEHYPPERVRGEEQGLAEAGRVREAVVALDPSGDCVAYSEVVVSAHEDGRAFQWGTLVLPGHRGHRLGTAVKARTLQLLAARRPGLTELVTFNADVNRHMVGINDRLGFRPVERLGELQRRL</sequence>
<proteinExistence type="predicted"/>
<evidence type="ECO:0000256" key="1">
    <source>
        <dbReference type="ARBA" id="ARBA00022679"/>
    </source>
</evidence>
<accession>A0A6J4LYG1</accession>
<evidence type="ECO:0000259" key="3">
    <source>
        <dbReference type="PROSITE" id="PS51186"/>
    </source>
</evidence>
<feature type="domain" description="N-acetyltransferase" evidence="3">
    <location>
        <begin position="4"/>
        <end position="163"/>
    </location>
</feature>